<dbReference type="Proteomes" id="UP000616151">
    <property type="component" value="Unassembled WGS sequence"/>
</dbReference>
<organism evidence="1 2">
    <name type="scientific">Taklimakanibacter albus</name>
    <dbReference type="NCBI Taxonomy" id="2800327"/>
    <lineage>
        <taxon>Bacteria</taxon>
        <taxon>Pseudomonadati</taxon>
        <taxon>Pseudomonadota</taxon>
        <taxon>Alphaproteobacteria</taxon>
        <taxon>Hyphomicrobiales</taxon>
        <taxon>Aestuariivirgaceae</taxon>
        <taxon>Taklimakanibacter</taxon>
    </lineage>
</organism>
<evidence type="ECO:0000313" key="2">
    <source>
        <dbReference type="Proteomes" id="UP000616151"/>
    </source>
</evidence>
<gene>
    <name evidence="1" type="ORF">JHL16_10685</name>
</gene>
<reference evidence="1" key="1">
    <citation type="submission" date="2021-01" db="EMBL/GenBank/DDBJ databases">
        <authorList>
            <person name="Sun Q."/>
        </authorList>
    </citation>
    <scope>NUCLEOTIDE SEQUENCE</scope>
    <source>
        <strain evidence="1">YIM B02566</strain>
    </source>
</reference>
<proteinExistence type="predicted"/>
<protein>
    <submittedName>
        <fullName evidence="1">Class II aldolase/adducin family protein</fullName>
    </submittedName>
</protein>
<sequence length="252" mass="28096">MTSVTKLKTKTSEEQQLRIDLAAAFRLAEHFNWHEGVANHFSLAVSPDGKQFLMNPKWRHFSGIKASDLLLLDADDKEAMKRPDAPDETAWCIHGRMHALVPSARCVLHVHPTYATALAGLADPEVKPIDQNTARFYNRIAYDLGYEGMANSDAEGNRLASLLGNNKTMMMGNHGVLIAAGSVAEAFDELYYLERACQTLMIAYASGQKLNVMNDKVAEQTARDWDLYADSAFAHFAEMKKILDRKDPSYAD</sequence>
<dbReference type="EMBL" id="JAENHL010000006">
    <property type="protein sequence ID" value="MBK1866820.1"/>
    <property type="molecule type" value="Genomic_DNA"/>
</dbReference>
<name>A0ACC5R2I9_9HYPH</name>
<keyword evidence="2" id="KW-1185">Reference proteome</keyword>
<comment type="caution">
    <text evidence="1">The sequence shown here is derived from an EMBL/GenBank/DDBJ whole genome shotgun (WGS) entry which is preliminary data.</text>
</comment>
<evidence type="ECO:0000313" key="1">
    <source>
        <dbReference type="EMBL" id="MBK1866820.1"/>
    </source>
</evidence>
<accession>A0ACC5R2I9</accession>